<evidence type="ECO:0000313" key="2">
    <source>
        <dbReference type="Proteomes" id="UP000249828"/>
    </source>
</evidence>
<organism evidence="1 2">
    <name type="scientific">Enterococcus plantarum</name>
    <dbReference type="NCBI Taxonomy" id="1077675"/>
    <lineage>
        <taxon>Bacteria</taxon>
        <taxon>Bacillati</taxon>
        <taxon>Bacillota</taxon>
        <taxon>Bacilli</taxon>
        <taxon>Lactobacillales</taxon>
        <taxon>Enterococcaceae</taxon>
        <taxon>Enterococcus</taxon>
    </lineage>
</organism>
<name>A0A2W4BKL7_9ENTE</name>
<dbReference type="Proteomes" id="UP000249828">
    <property type="component" value="Unassembled WGS sequence"/>
</dbReference>
<dbReference type="AlphaFoldDB" id="A0A2W4BKL7"/>
<evidence type="ECO:0000313" key="1">
    <source>
        <dbReference type="EMBL" id="PZL73029.1"/>
    </source>
</evidence>
<gene>
    <name evidence="1" type="ORF">CI088_09145</name>
</gene>
<comment type="caution">
    <text evidence="1">The sequence shown here is derived from an EMBL/GenBank/DDBJ whole genome shotgun (WGS) entry which is preliminary data.</text>
</comment>
<sequence length="81" mass="9204">MAFDIRGFANALNESKLVVDEGRVVIITRLGEREEYNLDSEVIGNDGFLAKTLEFKSEGRQVKKDIYHIKSVNGIVKDKFK</sequence>
<dbReference type="RefSeq" id="WP_111247957.1">
    <property type="nucleotide sequence ID" value="NZ_PIEU01000072.1"/>
</dbReference>
<protein>
    <submittedName>
        <fullName evidence="1">Uncharacterized protein</fullName>
    </submittedName>
</protein>
<dbReference type="EMBL" id="PIEU01000072">
    <property type="protein sequence ID" value="PZL73029.1"/>
    <property type="molecule type" value="Genomic_DNA"/>
</dbReference>
<accession>A0A2W4BKL7</accession>
<reference evidence="1 2" key="1">
    <citation type="submission" date="2017-11" db="EMBL/GenBank/DDBJ databases">
        <title>Draft genome sequence of Enterococcus plantarum TRW2 strain isolated from lettuce.</title>
        <authorList>
            <person name="Kim E.B."/>
            <person name="Marco M.L."/>
            <person name="Williams T.R."/>
            <person name="You I.H."/>
        </authorList>
    </citation>
    <scope>NUCLEOTIDE SEQUENCE [LARGE SCALE GENOMIC DNA]</scope>
    <source>
        <strain evidence="1 2">TRW2</strain>
    </source>
</reference>
<keyword evidence="2" id="KW-1185">Reference proteome</keyword>
<proteinExistence type="predicted"/>